<comment type="caution">
    <text evidence="2">The sequence shown here is derived from an EMBL/GenBank/DDBJ whole genome shotgun (WGS) entry which is preliminary data.</text>
</comment>
<dbReference type="EMBL" id="CAUYUJ010015574">
    <property type="protein sequence ID" value="CAK0855797.1"/>
    <property type="molecule type" value="Genomic_DNA"/>
</dbReference>
<organism evidence="2 3">
    <name type="scientific">Prorocentrum cordatum</name>
    <dbReference type="NCBI Taxonomy" id="2364126"/>
    <lineage>
        <taxon>Eukaryota</taxon>
        <taxon>Sar</taxon>
        <taxon>Alveolata</taxon>
        <taxon>Dinophyceae</taxon>
        <taxon>Prorocentrales</taxon>
        <taxon>Prorocentraceae</taxon>
        <taxon>Prorocentrum</taxon>
    </lineage>
</organism>
<name>A0ABN9U938_9DINO</name>
<evidence type="ECO:0000256" key="1">
    <source>
        <dbReference type="SAM" id="MobiDB-lite"/>
    </source>
</evidence>
<dbReference type="Proteomes" id="UP001189429">
    <property type="component" value="Unassembled WGS sequence"/>
</dbReference>
<feature type="non-terminal residue" evidence="2">
    <location>
        <position position="181"/>
    </location>
</feature>
<evidence type="ECO:0000313" key="3">
    <source>
        <dbReference type="Proteomes" id="UP001189429"/>
    </source>
</evidence>
<reference evidence="2" key="1">
    <citation type="submission" date="2023-10" db="EMBL/GenBank/DDBJ databases">
        <authorList>
            <person name="Chen Y."/>
            <person name="Shah S."/>
            <person name="Dougan E. K."/>
            <person name="Thang M."/>
            <person name="Chan C."/>
        </authorList>
    </citation>
    <scope>NUCLEOTIDE SEQUENCE [LARGE SCALE GENOMIC DNA]</scope>
</reference>
<proteinExistence type="predicted"/>
<sequence length="181" mass="19490">MTDQLKMIMSRLTAEGLSEEKRASYRALMLQIKGKIDALNGVVGTDDGRPDAPKQAKGKAKGKEEWHSTGRWTLDLRTRVLKASLPEGWTIEKLSEEVKKVALGEDALPDVAPEGGGPGTAPEAVLLRFKDRASAEHVFNQKVDFAFTVEWSDKPFPETAPPGVPAPTAAVEDAPAGNASQ</sequence>
<feature type="region of interest" description="Disordered" evidence="1">
    <location>
        <begin position="44"/>
        <end position="63"/>
    </location>
</feature>
<gene>
    <name evidence="2" type="ORF">PCOR1329_LOCUS46339</name>
</gene>
<keyword evidence="3" id="KW-1185">Reference proteome</keyword>
<accession>A0ABN9U938</accession>
<feature type="region of interest" description="Disordered" evidence="1">
    <location>
        <begin position="155"/>
        <end position="181"/>
    </location>
</feature>
<protein>
    <submittedName>
        <fullName evidence="2">Uncharacterized protein</fullName>
    </submittedName>
</protein>
<evidence type="ECO:0000313" key="2">
    <source>
        <dbReference type="EMBL" id="CAK0855797.1"/>
    </source>
</evidence>